<dbReference type="Gene3D" id="1.20.1280.50">
    <property type="match status" value="1"/>
</dbReference>
<evidence type="ECO:0000313" key="3">
    <source>
        <dbReference type="Proteomes" id="UP001163846"/>
    </source>
</evidence>
<dbReference type="CDD" id="cd09917">
    <property type="entry name" value="F-box_SF"/>
    <property type="match status" value="1"/>
</dbReference>
<proteinExistence type="predicted"/>
<name>A0AA38PCJ5_9AGAR</name>
<feature type="domain" description="F-box" evidence="1">
    <location>
        <begin position="2"/>
        <end position="49"/>
    </location>
</feature>
<dbReference type="Pfam" id="PF12937">
    <property type="entry name" value="F-box-like"/>
    <property type="match status" value="1"/>
</dbReference>
<accession>A0AA38PCJ5</accession>
<dbReference type="PROSITE" id="PS50181">
    <property type="entry name" value="FBOX"/>
    <property type="match status" value="1"/>
</dbReference>
<dbReference type="EMBL" id="MU806080">
    <property type="protein sequence ID" value="KAJ3840409.1"/>
    <property type="molecule type" value="Genomic_DNA"/>
</dbReference>
<organism evidence="2 3">
    <name type="scientific">Lentinula raphanica</name>
    <dbReference type="NCBI Taxonomy" id="153919"/>
    <lineage>
        <taxon>Eukaryota</taxon>
        <taxon>Fungi</taxon>
        <taxon>Dikarya</taxon>
        <taxon>Basidiomycota</taxon>
        <taxon>Agaricomycotina</taxon>
        <taxon>Agaricomycetes</taxon>
        <taxon>Agaricomycetidae</taxon>
        <taxon>Agaricales</taxon>
        <taxon>Marasmiineae</taxon>
        <taxon>Omphalotaceae</taxon>
        <taxon>Lentinula</taxon>
    </lineage>
</organism>
<evidence type="ECO:0000259" key="1">
    <source>
        <dbReference type="PROSITE" id="PS50181"/>
    </source>
</evidence>
<gene>
    <name evidence="2" type="ORF">F5878DRAFT_659434</name>
</gene>
<dbReference type="Proteomes" id="UP001163846">
    <property type="component" value="Unassembled WGS sequence"/>
</dbReference>
<reference evidence="2" key="1">
    <citation type="submission" date="2022-08" db="EMBL/GenBank/DDBJ databases">
        <authorList>
            <consortium name="DOE Joint Genome Institute"/>
            <person name="Min B."/>
            <person name="Riley R."/>
            <person name="Sierra-Patev S."/>
            <person name="Naranjo-Ortiz M."/>
            <person name="Looney B."/>
            <person name="Konkel Z."/>
            <person name="Slot J.C."/>
            <person name="Sakamoto Y."/>
            <person name="Steenwyk J.L."/>
            <person name="Rokas A."/>
            <person name="Carro J."/>
            <person name="Camarero S."/>
            <person name="Ferreira P."/>
            <person name="Molpeceres G."/>
            <person name="Ruiz-Duenas F.J."/>
            <person name="Serrano A."/>
            <person name="Henrissat B."/>
            <person name="Drula E."/>
            <person name="Hughes K.W."/>
            <person name="Mata J.L."/>
            <person name="Ishikawa N.K."/>
            <person name="Vargas-Isla R."/>
            <person name="Ushijima S."/>
            <person name="Smith C.A."/>
            <person name="Ahrendt S."/>
            <person name="Andreopoulos W."/>
            <person name="He G."/>
            <person name="Labutti K."/>
            <person name="Lipzen A."/>
            <person name="Ng V."/>
            <person name="Sandor L."/>
            <person name="Barry K."/>
            <person name="Martinez A.T."/>
            <person name="Xiao Y."/>
            <person name="Gibbons J.G."/>
            <person name="Terashima K."/>
            <person name="Hibbett D.S."/>
            <person name="Grigoriev I.V."/>
        </authorList>
    </citation>
    <scope>NUCLEOTIDE SEQUENCE</scope>
    <source>
        <strain evidence="2">TFB9207</strain>
    </source>
</reference>
<dbReference type="InterPro" id="IPR001810">
    <property type="entry name" value="F-box_dom"/>
</dbReference>
<dbReference type="InterPro" id="IPR036047">
    <property type="entry name" value="F-box-like_dom_sf"/>
</dbReference>
<evidence type="ECO:0000313" key="2">
    <source>
        <dbReference type="EMBL" id="KAJ3840409.1"/>
    </source>
</evidence>
<sequence length="484" mass="54097">MTSSLLSLPDDVLIVILVALRARDLISISLTCRALYVFCRTTDYIWHAIDIDLPLNLPHEDIGSISADELRRHCVEGLRVEHNWHKNPPNLKALSRIDHGGIIDQMQCLPPRWLVSMARVSTGLGPRCVLSIWDCDIPGDAKKIESISLEPRGLSRFAARLSDDRTHLSIVLFGSARAEIVRVYHIPLQAEHRDDSNKYITSRVMADSVVESVFEADIYGEVVSCLLARFETEQPVYQIMILNVKSGKHMRIHVDVPATIVKLQIRLFPGSLLLLSGVQGPRNIFLKMYAYDMTNSMRELESSYTDSTSLPRQNLGTPCAEYNTAPFGGRSLGVEYQLSKGHLSTISALVFTGGTSNQIIRFPGIHSDNNGTTTFQQQNSLQTFTFPRARDVEVYPESTTLGLRGRRAVWLERKRDEDSDRMNFNLMKGSFPSNQSGALDVGPLLSEHKALPFGLDTCLSVAFDEAKGRVFLGLYTGDIYVLDL</sequence>
<dbReference type="SUPFAM" id="SSF81383">
    <property type="entry name" value="F-box domain"/>
    <property type="match status" value="1"/>
</dbReference>
<dbReference type="AlphaFoldDB" id="A0AA38PCJ5"/>
<keyword evidence="3" id="KW-1185">Reference proteome</keyword>
<protein>
    <recommendedName>
        <fullName evidence="1">F-box domain-containing protein</fullName>
    </recommendedName>
</protein>
<comment type="caution">
    <text evidence="2">The sequence shown here is derived from an EMBL/GenBank/DDBJ whole genome shotgun (WGS) entry which is preliminary data.</text>
</comment>